<dbReference type="OrthoDB" id="3555249at2759"/>
<dbReference type="AlphaFoldDB" id="A0A395IP37"/>
<sequence>MSPPFGLDPDTPISSIERSDSGSPEAQVTAALHRRERIHPRGGLIGSQRHQTSNAQRIPPQLLREPRGSLASYADNLREFLGPLDPIGHEQRRQAIRLSRQQEQADIPDPTSDASYYESLREFLGPLNPRGQQQQHQQAVTRVHSRVSSQSHLADPRSQTAGLYDLQSSSQTSNSRPMSNHIRTLGSDQSQSLTRPRSMQCPSPYQIPAQITPFRRLSGAHRGLLRPIDSQSQLQIDAIPIHRSDSAQFHGQNVNRSDPVAYNPLSMALHHDNALQTPFRARAEPAAETGSNLSIVPAPNDIPMDKDRFSAPQALMDTATGSSSTTKGSSGTSIPAEKKRSRGRPLDSKTKNNDPKRMQIPNLRFILPVPSAGIPSQSSSIVPASIKLVADNGQEWEYKYPGTRRNWKKGPSGKVTVAKLNVWANAILRRRLPNDFPTVPRKSSISAHSKPKADKWTEWERGYLESHIMDAIRTKKGNLDEEDWKIVAEAQKRGVPRL</sequence>
<accession>A0A395IP37</accession>
<reference evidence="2 3" key="1">
    <citation type="submission" date="2018-06" db="EMBL/GenBank/DDBJ databases">
        <title>Genome Sequence of the Brown Rot Fungal Pathogen Monilinia fructigena.</title>
        <authorList>
            <person name="Landi L."/>
            <person name="De Miccolis Angelini R.M."/>
            <person name="Pollastro S."/>
            <person name="Abate D."/>
            <person name="Faretra F."/>
            <person name="Romanazzi G."/>
        </authorList>
    </citation>
    <scope>NUCLEOTIDE SEQUENCE [LARGE SCALE GENOMIC DNA]</scope>
    <source>
        <strain evidence="2 3">Mfrg269</strain>
    </source>
</reference>
<feature type="region of interest" description="Disordered" evidence="1">
    <location>
        <begin position="126"/>
        <end position="202"/>
    </location>
</feature>
<gene>
    <name evidence="2" type="ORF">DID88_002539</name>
</gene>
<protein>
    <submittedName>
        <fullName evidence="2">Uncharacterized protein</fullName>
    </submittedName>
</protein>
<evidence type="ECO:0000256" key="1">
    <source>
        <dbReference type="SAM" id="MobiDB-lite"/>
    </source>
</evidence>
<dbReference type="Proteomes" id="UP000249056">
    <property type="component" value="Unassembled WGS sequence"/>
</dbReference>
<feature type="compositionally biased region" description="Low complexity" evidence="1">
    <location>
        <begin position="318"/>
        <end position="333"/>
    </location>
</feature>
<feature type="region of interest" description="Disordered" evidence="1">
    <location>
        <begin position="284"/>
        <end position="357"/>
    </location>
</feature>
<feature type="compositionally biased region" description="Polar residues" evidence="1">
    <location>
        <begin position="12"/>
        <end position="26"/>
    </location>
</feature>
<keyword evidence="3" id="KW-1185">Reference proteome</keyword>
<proteinExistence type="predicted"/>
<comment type="caution">
    <text evidence="2">The sequence shown here is derived from an EMBL/GenBank/DDBJ whole genome shotgun (WGS) entry which is preliminary data.</text>
</comment>
<feature type="compositionally biased region" description="Basic and acidic residues" evidence="1">
    <location>
        <begin position="344"/>
        <end position="357"/>
    </location>
</feature>
<organism evidence="2 3">
    <name type="scientific">Monilinia fructigena</name>
    <dbReference type="NCBI Taxonomy" id="38457"/>
    <lineage>
        <taxon>Eukaryota</taxon>
        <taxon>Fungi</taxon>
        <taxon>Dikarya</taxon>
        <taxon>Ascomycota</taxon>
        <taxon>Pezizomycotina</taxon>
        <taxon>Leotiomycetes</taxon>
        <taxon>Helotiales</taxon>
        <taxon>Sclerotiniaceae</taxon>
        <taxon>Monilinia</taxon>
    </lineage>
</organism>
<evidence type="ECO:0000313" key="2">
    <source>
        <dbReference type="EMBL" id="RAL62052.1"/>
    </source>
</evidence>
<feature type="compositionally biased region" description="Polar residues" evidence="1">
    <location>
        <begin position="146"/>
        <end position="202"/>
    </location>
</feature>
<feature type="region of interest" description="Disordered" evidence="1">
    <location>
        <begin position="1"/>
        <end position="65"/>
    </location>
</feature>
<name>A0A395IP37_9HELO</name>
<evidence type="ECO:0000313" key="3">
    <source>
        <dbReference type="Proteomes" id="UP000249056"/>
    </source>
</evidence>
<dbReference type="EMBL" id="QKRW01000027">
    <property type="protein sequence ID" value="RAL62052.1"/>
    <property type="molecule type" value="Genomic_DNA"/>
</dbReference>